<accession>A0A8H7WEN5</accession>
<gene>
    <name evidence="1" type="ORF">IFR04_003329</name>
</gene>
<dbReference type="OrthoDB" id="1896086at2759"/>
<sequence>MLTKHILATMFCHYHGTSYAGPCFSSIRDPDNEDDTGITPITSPWASCKNPQPAAGWACGDKALTFPTLDCILSDIRTCGNIGSGPAVFYSFGATTVEVRTRFRDRLTPPGVMFNDALGLEWWDEVISGRPEFGISGSGARADYFRNTSAVAMAKASIGEVFIVVKSRTSEAVPPGLPGAYQNPVKSPNIWRDFEFPTLQANEDVKKVTSVDISNNYAQTTDWVRGDGNSVLPHKSYSNLFAAGSALVSGIELLLL</sequence>
<dbReference type="Proteomes" id="UP000664132">
    <property type="component" value="Unassembled WGS sequence"/>
</dbReference>
<name>A0A8H7WEN5_9HELO</name>
<dbReference type="EMBL" id="JAFJYH010000033">
    <property type="protein sequence ID" value="KAG4423506.1"/>
    <property type="molecule type" value="Genomic_DNA"/>
</dbReference>
<evidence type="ECO:0000313" key="1">
    <source>
        <dbReference type="EMBL" id="KAG4423506.1"/>
    </source>
</evidence>
<comment type="caution">
    <text evidence="1">The sequence shown here is derived from an EMBL/GenBank/DDBJ whole genome shotgun (WGS) entry which is preliminary data.</text>
</comment>
<keyword evidence="2" id="KW-1185">Reference proteome</keyword>
<organism evidence="1 2">
    <name type="scientific">Cadophora malorum</name>
    <dbReference type="NCBI Taxonomy" id="108018"/>
    <lineage>
        <taxon>Eukaryota</taxon>
        <taxon>Fungi</taxon>
        <taxon>Dikarya</taxon>
        <taxon>Ascomycota</taxon>
        <taxon>Pezizomycotina</taxon>
        <taxon>Leotiomycetes</taxon>
        <taxon>Helotiales</taxon>
        <taxon>Ploettnerulaceae</taxon>
        <taxon>Cadophora</taxon>
    </lineage>
</organism>
<proteinExistence type="predicted"/>
<dbReference type="AlphaFoldDB" id="A0A8H7WEN5"/>
<reference evidence="1" key="1">
    <citation type="submission" date="2021-02" db="EMBL/GenBank/DDBJ databases">
        <title>Genome sequence Cadophora malorum strain M34.</title>
        <authorList>
            <person name="Stefanovic E."/>
            <person name="Vu D."/>
            <person name="Scully C."/>
            <person name="Dijksterhuis J."/>
            <person name="Roader J."/>
            <person name="Houbraken J."/>
        </authorList>
    </citation>
    <scope>NUCLEOTIDE SEQUENCE</scope>
    <source>
        <strain evidence="1">M34</strain>
    </source>
</reference>
<protein>
    <submittedName>
        <fullName evidence="1">Uncharacterized protein</fullName>
    </submittedName>
</protein>
<evidence type="ECO:0000313" key="2">
    <source>
        <dbReference type="Proteomes" id="UP000664132"/>
    </source>
</evidence>